<evidence type="ECO:0000256" key="1">
    <source>
        <dbReference type="ARBA" id="ARBA00022737"/>
    </source>
</evidence>
<keyword evidence="10" id="KW-1185">Reference proteome</keyword>
<feature type="signal peptide" evidence="7">
    <location>
        <begin position="1"/>
        <end position="16"/>
    </location>
</feature>
<dbReference type="Pfam" id="PF13637">
    <property type="entry name" value="Ank_4"/>
    <property type="match status" value="1"/>
</dbReference>
<organism evidence="9 10">
    <name type="scientific">Pogonophryne albipinna</name>
    <dbReference type="NCBI Taxonomy" id="1090488"/>
    <lineage>
        <taxon>Eukaryota</taxon>
        <taxon>Metazoa</taxon>
        <taxon>Chordata</taxon>
        <taxon>Craniata</taxon>
        <taxon>Vertebrata</taxon>
        <taxon>Euteleostomi</taxon>
        <taxon>Actinopterygii</taxon>
        <taxon>Neopterygii</taxon>
        <taxon>Teleostei</taxon>
        <taxon>Neoteleostei</taxon>
        <taxon>Acanthomorphata</taxon>
        <taxon>Eupercaria</taxon>
        <taxon>Perciformes</taxon>
        <taxon>Notothenioidei</taxon>
        <taxon>Pogonophryne</taxon>
    </lineage>
</organism>
<dbReference type="GO" id="GO:0061001">
    <property type="term" value="P:regulation of dendritic spine morphogenesis"/>
    <property type="evidence" value="ECO:0007669"/>
    <property type="project" value="TreeGrafter"/>
</dbReference>
<evidence type="ECO:0000259" key="8">
    <source>
        <dbReference type="Pfam" id="PF25521"/>
    </source>
</evidence>
<evidence type="ECO:0000256" key="7">
    <source>
        <dbReference type="SAM" id="SignalP"/>
    </source>
</evidence>
<dbReference type="PROSITE" id="PS50088">
    <property type="entry name" value="ANK_REPEAT"/>
    <property type="match status" value="5"/>
</dbReference>
<gene>
    <name evidence="9" type="ORF">JOQ06_004001</name>
</gene>
<feature type="repeat" description="ANK" evidence="6">
    <location>
        <begin position="356"/>
        <end position="388"/>
    </location>
</feature>
<keyword evidence="2" id="KW-0770">Synapse</keyword>
<evidence type="ECO:0000313" key="9">
    <source>
        <dbReference type="EMBL" id="KAJ4922723.1"/>
    </source>
</evidence>
<dbReference type="InterPro" id="IPR036770">
    <property type="entry name" value="Ankyrin_rpt-contain_sf"/>
</dbReference>
<dbReference type="InterPro" id="IPR019734">
    <property type="entry name" value="TPR_rpt"/>
</dbReference>
<evidence type="ECO:0000256" key="4">
    <source>
        <dbReference type="ARBA" id="ARBA00034110"/>
    </source>
</evidence>
<sequence>MCVFLLQLFEVVNASAVSGGLLSWGEFVQRMEQLNSFLLRRSDGSRMLNHSSFREWLMWREEGQDPRFLCEPRSGHTLLAFWLCRRGGKLTRQQTLELGHHILKAHIYKGLSKKLGVSSSVLQGLWMSYSTEGLSPALSSLRNLYTPNIKVSRLLVMGGADVDSRSDVLNSAPLLCVHAHLGHSDAVALLLDLGAQVDTQSHDGLTALGFAAAAGHMEIVTMLSQHNAKRGRIAVMRFLLRRADWSCTSCCSQRGPSRRRALQHAMVSHLLDLPEEEEDKPEINTADSLWGETALTAAAGSGRLSACRMLLDQGASVEQSNKRGEKPLFSAVRRGDRQVVELLLSRGVEVNSVDQQGRTPLMAAASEGHEDTAQLLLDQGASLDQADREGLTPLSWACLKGRLSLVRLLVGRGAATSHADRSGRTPLDLAAFRGDPEVVQLLVDHGASVEHVDCSGMRPLDRAVGCRNTSAVIALLRKGAKIGPATWAMATSKPDIMMVLLSKLIQEGDRLYKLGSVQEASLSYQAALQKFPCDDVKTFRQLRVCVLLNLSRCHRKMNDFGLAEEFATRALELKAKSYEAFYARARAKRGRRQYHAALEDLIEASCLCPSNREIQRLLTRVKEECRQAAQQQDPHLSHGCINNKTPNFPRPMECINNKTPNFPRPMECINNKTPNFPRPMECINNKTPNFPRPMESINNKTPNFPRPMECINNKTPNFPRPMESINNKTPNFPHHMESINNKTPNFPRPMKCINNKTPNFPRPMECINYKTPNFPHHMESINNNKTPNFPRPMECINNKTPNFPRPMESINNKTPNFPRPMECINYKTPNFPHHMESINNNKTPNFPRPMECINNKTPNFPRPMESINNNKTPNFPRPMECINNKTPNFPRPMECINYKTPNFPRPMESINNKTPNFPRHMGSINKTHKFTRHMGSINNNNKTPNLTHHIESINNKTPNFHYHMESINKTWLETQSFCRIRTGSGDLRKRRRKKGVTTTLQLWFKAWTPTVGLGFHHPPPCLPLTCTRTIPVPPTSSVRLPPRCKKVHLHSQEMV</sequence>
<dbReference type="AlphaFoldDB" id="A0AAD6F6U9"/>
<keyword evidence="3 6" id="KW-0040">ANK repeat</keyword>
<dbReference type="Gene3D" id="1.25.40.10">
    <property type="entry name" value="Tetratricopeptide repeat domain"/>
    <property type="match status" value="1"/>
</dbReference>
<reference evidence="9" key="1">
    <citation type="submission" date="2022-11" db="EMBL/GenBank/DDBJ databases">
        <title>Chromosome-level genome of Pogonophryne albipinna.</title>
        <authorList>
            <person name="Jo E."/>
        </authorList>
    </citation>
    <scope>NUCLEOTIDE SEQUENCE</scope>
    <source>
        <strain evidence="9">SGF0006</strain>
        <tissue evidence="9">Muscle</tissue>
    </source>
</reference>
<accession>A0AAD6F6U9</accession>
<comment type="similarity">
    <text evidence="5">Belongs to the TANC family.</text>
</comment>
<dbReference type="SMART" id="SM00248">
    <property type="entry name" value="ANK"/>
    <property type="match status" value="9"/>
</dbReference>
<dbReference type="Gene3D" id="1.25.40.20">
    <property type="entry name" value="Ankyrin repeat-containing domain"/>
    <property type="match status" value="3"/>
</dbReference>
<dbReference type="InterPro" id="IPR011990">
    <property type="entry name" value="TPR-like_helical_dom_sf"/>
</dbReference>
<dbReference type="EMBL" id="JAPTMU010000060">
    <property type="protein sequence ID" value="KAJ4922723.1"/>
    <property type="molecule type" value="Genomic_DNA"/>
</dbReference>
<dbReference type="Proteomes" id="UP001219934">
    <property type="component" value="Unassembled WGS sequence"/>
</dbReference>
<keyword evidence="7" id="KW-0732">Signal</keyword>
<keyword evidence="1" id="KW-0677">Repeat</keyword>
<dbReference type="GO" id="GO:0043197">
    <property type="term" value="C:dendritic spine"/>
    <property type="evidence" value="ECO:0007669"/>
    <property type="project" value="TreeGrafter"/>
</dbReference>
<feature type="repeat" description="ANK" evidence="6">
    <location>
        <begin position="389"/>
        <end position="421"/>
    </location>
</feature>
<proteinExistence type="inferred from homology"/>
<dbReference type="Pfam" id="PF12796">
    <property type="entry name" value="Ank_2"/>
    <property type="match status" value="2"/>
</dbReference>
<evidence type="ECO:0000256" key="5">
    <source>
        <dbReference type="ARBA" id="ARBA00038259"/>
    </source>
</evidence>
<dbReference type="SUPFAM" id="SSF48403">
    <property type="entry name" value="Ankyrin repeat"/>
    <property type="match status" value="1"/>
</dbReference>
<feature type="chain" id="PRO_5042270875" description="TANC1/2-like winged helix domain-containing protein" evidence="7">
    <location>
        <begin position="17"/>
        <end position="1055"/>
    </location>
</feature>
<dbReference type="Pfam" id="PF00023">
    <property type="entry name" value="Ank"/>
    <property type="match status" value="1"/>
</dbReference>
<comment type="subcellular location">
    <subcellularLocation>
        <location evidence="4">Postsynapse</location>
    </subcellularLocation>
</comment>
<dbReference type="PRINTS" id="PR01415">
    <property type="entry name" value="ANKYRIN"/>
</dbReference>
<feature type="repeat" description="ANK" evidence="6">
    <location>
        <begin position="323"/>
        <end position="355"/>
    </location>
</feature>
<dbReference type="InterPro" id="IPR058056">
    <property type="entry name" value="WH_TANC1/2"/>
</dbReference>
<evidence type="ECO:0000313" key="10">
    <source>
        <dbReference type="Proteomes" id="UP001219934"/>
    </source>
</evidence>
<dbReference type="PROSITE" id="PS50297">
    <property type="entry name" value="ANK_REP_REGION"/>
    <property type="match status" value="5"/>
</dbReference>
<name>A0AAD6F6U9_9TELE</name>
<dbReference type="InterPro" id="IPR002110">
    <property type="entry name" value="Ankyrin_rpt"/>
</dbReference>
<comment type="caution">
    <text evidence="9">The sequence shown here is derived from an EMBL/GenBank/DDBJ whole genome shotgun (WGS) entry which is preliminary data.</text>
</comment>
<protein>
    <recommendedName>
        <fullName evidence="8">TANC1/2-like winged helix domain-containing protein</fullName>
    </recommendedName>
</protein>
<dbReference type="InterPro" id="IPR050889">
    <property type="entry name" value="Dendritic_Spine_Reg/Scaffold"/>
</dbReference>
<evidence type="ECO:0000256" key="2">
    <source>
        <dbReference type="ARBA" id="ARBA00023018"/>
    </source>
</evidence>
<dbReference type="SUPFAM" id="SSF48452">
    <property type="entry name" value="TPR-like"/>
    <property type="match status" value="1"/>
</dbReference>
<feature type="domain" description="TANC1/2-like winged helix" evidence="8">
    <location>
        <begin position="6"/>
        <end position="132"/>
    </location>
</feature>
<dbReference type="Pfam" id="PF25521">
    <property type="entry name" value="WHD_TANC1"/>
    <property type="match status" value="1"/>
</dbReference>
<feature type="repeat" description="ANK" evidence="6">
    <location>
        <begin position="422"/>
        <end position="454"/>
    </location>
</feature>
<evidence type="ECO:0000256" key="3">
    <source>
        <dbReference type="ARBA" id="ARBA00023043"/>
    </source>
</evidence>
<evidence type="ECO:0000256" key="6">
    <source>
        <dbReference type="PROSITE-ProRule" id="PRU00023"/>
    </source>
</evidence>
<dbReference type="PANTHER" id="PTHR24166">
    <property type="entry name" value="ROLLING PEBBLES, ISOFORM B"/>
    <property type="match status" value="1"/>
</dbReference>
<dbReference type="SMART" id="SM00028">
    <property type="entry name" value="TPR"/>
    <property type="match status" value="2"/>
</dbReference>
<feature type="repeat" description="ANK" evidence="6">
    <location>
        <begin position="290"/>
        <end position="322"/>
    </location>
</feature>
<dbReference type="PANTHER" id="PTHR24166:SF21">
    <property type="entry name" value="PROTEIN TANC2"/>
    <property type="match status" value="1"/>
</dbReference>